<dbReference type="Proteomes" id="UP000318384">
    <property type="component" value="Chromosome"/>
</dbReference>
<evidence type="ECO:0000259" key="1">
    <source>
        <dbReference type="Pfam" id="PF04993"/>
    </source>
</evidence>
<proteinExistence type="predicted"/>
<dbReference type="Pfam" id="PF04993">
    <property type="entry name" value="TfoX_N"/>
    <property type="match status" value="1"/>
</dbReference>
<dbReference type="SUPFAM" id="SSF159894">
    <property type="entry name" value="YgaC/TfoX-N like"/>
    <property type="match status" value="1"/>
</dbReference>
<sequence length="105" mass="11785">MRIEDEVPYSLEVKDFFSGAALYADGTICASWSPQGLAFKLPEQKAESLIAKGKAKPLKYFPKGHVKKGYALFEDPESRKAVTWKKYFLKAVQQVLVIQQVDGCI</sequence>
<reference evidence="2 3" key="1">
    <citation type="submission" date="2019-03" db="EMBL/GenBank/DDBJ databases">
        <title>Deep-cultivation of Planctomycetes and their phenomic and genomic characterization uncovers novel biology.</title>
        <authorList>
            <person name="Wiegand S."/>
            <person name="Jogler M."/>
            <person name="Boedeker C."/>
            <person name="Pinto D."/>
            <person name="Vollmers J."/>
            <person name="Rivas-Marin E."/>
            <person name="Kohn T."/>
            <person name="Peeters S.H."/>
            <person name="Heuer A."/>
            <person name="Rast P."/>
            <person name="Oberbeckmann S."/>
            <person name="Bunk B."/>
            <person name="Jeske O."/>
            <person name="Meyerdierks A."/>
            <person name="Storesund J.E."/>
            <person name="Kallscheuer N."/>
            <person name="Luecker S."/>
            <person name="Lage O.M."/>
            <person name="Pohl T."/>
            <person name="Merkel B.J."/>
            <person name="Hornburger P."/>
            <person name="Mueller R.-W."/>
            <person name="Bruemmer F."/>
            <person name="Labrenz M."/>
            <person name="Spormann A.M."/>
            <person name="Op den Camp H."/>
            <person name="Overmann J."/>
            <person name="Amann R."/>
            <person name="Jetten M.S.M."/>
            <person name="Mascher T."/>
            <person name="Medema M.H."/>
            <person name="Devos D.P."/>
            <person name="Kaster A.-K."/>
            <person name="Ovreas L."/>
            <person name="Rohde M."/>
            <person name="Galperin M.Y."/>
            <person name="Jogler C."/>
        </authorList>
    </citation>
    <scope>NUCLEOTIDE SEQUENCE [LARGE SCALE GENOMIC DNA]</scope>
    <source>
        <strain evidence="2 3">V202</strain>
    </source>
</reference>
<dbReference type="RefSeq" id="WP_197993376.1">
    <property type="nucleotide sequence ID" value="NZ_CP037422.1"/>
</dbReference>
<evidence type="ECO:0000313" key="3">
    <source>
        <dbReference type="Proteomes" id="UP000318384"/>
    </source>
</evidence>
<evidence type="ECO:0000313" key="2">
    <source>
        <dbReference type="EMBL" id="QDU09412.1"/>
    </source>
</evidence>
<gene>
    <name evidence="2" type="ORF">V202x_27870</name>
</gene>
<dbReference type="EMBL" id="CP037422">
    <property type="protein sequence ID" value="QDU09412.1"/>
    <property type="molecule type" value="Genomic_DNA"/>
</dbReference>
<dbReference type="AlphaFoldDB" id="A0A517WW25"/>
<organism evidence="2 3">
    <name type="scientific">Gimesia aquarii</name>
    <dbReference type="NCBI Taxonomy" id="2527964"/>
    <lineage>
        <taxon>Bacteria</taxon>
        <taxon>Pseudomonadati</taxon>
        <taxon>Planctomycetota</taxon>
        <taxon>Planctomycetia</taxon>
        <taxon>Planctomycetales</taxon>
        <taxon>Planctomycetaceae</taxon>
        <taxon>Gimesia</taxon>
    </lineage>
</organism>
<accession>A0A517WW25</accession>
<dbReference type="InterPro" id="IPR007076">
    <property type="entry name" value="TfoX_N"/>
</dbReference>
<dbReference type="Gene3D" id="3.30.1460.30">
    <property type="entry name" value="YgaC/TfoX-N like chaperone"/>
    <property type="match status" value="1"/>
</dbReference>
<name>A0A517WW25_9PLAN</name>
<feature type="domain" description="TfoX N-terminal" evidence="1">
    <location>
        <begin position="12"/>
        <end position="73"/>
    </location>
</feature>
<protein>
    <recommendedName>
        <fullName evidence="1">TfoX N-terminal domain-containing protein</fullName>
    </recommendedName>
</protein>
<keyword evidence="3" id="KW-1185">Reference proteome</keyword>